<evidence type="ECO:0000256" key="1">
    <source>
        <dbReference type="SAM" id="MobiDB-lite"/>
    </source>
</evidence>
<reference evidence="2 3" key="1">
    <citation type="submission" date="2020-07" db="EMBL/GenBank/DDBJ databases">
        <authorList>
            <person name="Bortz R.L."/>
            <person name="Bai C."/>
            <person name="Brody A."/>
            <person name="Douse D."/>
            <person name="Feder N.M."/>
            <person name="Fischer E."/>
            <person name="Kim I."/>
            <person name="Kornbau S."/>
            <person name="Malek C.E."/>
            <person name="Menendez J.A."/>
            <person name="Moore R.J."/>
            <person name="Pinkovsky V.I."/>
            <person name="Raghavan D."/>
            <person name="Reznik A.S."/>
            <person name="Sciarra A.R."/>
            <person name="Starinsky S.F."/>
            <person name="Vaughan O."/>
            <person name="Walker S.E."/>
            <person name="Wiemann J."/>
            <person name="Butela K.A."/>
            <person name="Garlena R.A."/>
            <person name="Russell D.A."/>
            <person name="Pope W.H."/>
            <person name="Jacobs-Sera D."/>
            <person name="Hatfull G.F."/>
        </authorList>
    </citation>
    <scope>NUCLEOTIDE SEQUENCE [LARGE SCALE GENOMIC DNA]</scope>
</reference>
<sequence>MPRLFYDAYQLSQLDDDEREAYEEYRETQAEARAAEYTPVDNFDPTPSIHW</sequence>
<dbReference type="KEGG" id="vg:65128392"/>
<dbReference type="Proteomes" id="UP000516645">
    <property type="component" value="Segment"/>
</dbReference>
<feature type="region of interest" description="Disordered" evidence="1">
    <location>
        <begin position="29"/>
        <end position="51"/>
    </location>
</feature>
<evidence type="ECO:0000313" key="3">
    <source>
        <dbReference type="Proteomes" id="UP000516645"/>
    </source>
</evidence>
<organism evidence="2 3">
    <name type="scientific">Gordonia phage Clown</name>
    <dbReference type="NCBI Taxonomy" id="2759393"/>
    <lineage>
        <taxon>Viruses</taxon>
        <taxon>Duplodnaviria</taxon>
        <taxon>Heunggongvirae</taxon>
        <taxon>Uroviricota</taxon>
        <taxon>Caudoviricetes</taxon>
        <taxon>Stackebrandtviridae</taxon>
        <taxon>Frickvirinae</taxon>
        <taxon>Clownvirus</taxon>
        <taxon>Clownvirus clown</taxon>
    </lineage>
</organism>
<gene>
    <name evidence="2" type="primary">62</name>
    <name evidence="2" type="ORF">SEA_CLOWN_62</name>
</gene>
<dbReference type="GeneID" id="65128392"/>
<name>A0A7L7SIV7_9CAUD</name>
<proteinExistence type="predicted"/>
<protein>
    <submittedName>
        <fullName evidence="2">Uncharacterized protein</fullName>
    </submittedName>
</protein>
<keyword evidence="3" id="KW-1185">Reference proteome</keyword>
<accession>A0A7L7SIV7</accession>
<dbReference type="RefSeq" id="YP_010110102.1">
    <property type="nucleotide sequence ID" value="NC_055867.1"/>
</dbReference>
<dbReference type="EMBL" id="MT771343">
    <property type="protein sequence ID" value="QOC56060.1"/>
    <property type="molecule type" value="Genomic_DNA"/>
</dbReference>
<evidence type="ECO:0000313" key="2">
    <source>
        <dbReference type="EMBL" id="QOC56060.1"/>
    </source>
</evidence>